<dbReference type="EMBL" id="PDUG01000001">
    <property type="protein sequence ID" value="PIC50985.1"/>
    <property type="molecule type" value="Genomic_DNA"/>
</dbReference>
<keyword evidence="2" id="KW-1185">Reference proteome</keyword>
<protein>
    <submittedName>
        <fullName evidence="1">Uncharacterized protein</fullName>
    </submittedName>
</protein>
<evidence type="ECO:0000313" key="2">
    <source>
        <dbReference type="Proteomes" id="UP000230233"/>
    </source>
</evidence>
<evidence type="ECO:0000313" key="1">
    <source>
        <dbReference type="EMBL" id="PIC50985.1"/>
    </source>
</evidence>
<accession>A0A2G5VGS8</accession>
<name>A0A2G5VGS8_9PELO</name>
<proteinExistence type="predicted"/>
<dbReference type="Proteomes" id="UP000230233">
    <property type="component" value="Chromosome I"/>
</dbReference>
<gene>
    <name evidence="1" type="primary">Cni-F54C1.6</name>
    <name evidence="1" type="synonym">Cnig_chr_I.g1672</name>
    <name evidence="1" type="ORF">B9Z55_001672</name>
</gene>
<dbReference type="OrthoDB" id="5869535at2759"/>
<dbReference type="AlphaFoldDB" id="A0A2G5VGS8"/>
<sequence>MSIDRGDRIIVMMFRSICCCKRSGQVADSSEEIIGQQLKNVFIVCTQNVLTRALTGKLMAALEDRHLLPVHMKLLRPTQEMIDKSALLKGEKRRQLDDAWMILVFRGREAQSRVNDCIKHFKTQYSLHKNDIYWTDNEQHAKHEEEIWFKNDEVVVVNAAANGEVATAVVVENVPAQNGIPEESSLASVKIEIANPEVHSIVSTEGGQGVNITTFSHKNISFPGPHISVNSSQLPSPIPQEQVDEHPTPHPIVHHIKEEIKDDVEVISDTADILEPHPSPIPVPIASVLPDIHQPTKIET</sequence>
<dbReference type="InterPro" id="IPR036850">
    <property type="entry name" value="NDK-like_dom_sf"/>
</dbReference>
<organism evidence="1 2">
    <name type="scientific">Caenorhabditis nigoni</name>
    <dbReference type="NCBI Taxonomy" id="1611254"/>
    <lineage>
        <taxon>Eukaryota</taxon>
        <taxon>Metazoa</taxon>
        <taxon>Ecdysozoa</taxon>
        <taxon>Nematoda</taxon>
        <taxon>Chromadorea</taxon>
        <taxon>Rhabditida</taxon>
        <taxon>Rhabditina</taxon>
        <taxon>Rhabditomorpha</taxon>
        <taxon>Rhabditoidea</taxon>
        <taxon>Rhabditidae</taxon>
        <taxon>Peloderinae</taxon>
        <taxon>Caenorhabditis</taxon>
    </lineage>
</organism>
<dbReference type="Gene3D" id="3.30.70.141">
    <property type="entry name" value="Nucleoside diphosphate kinase-like domain"/>
    <property type="match status" value="1"/>
</dbReference>
<reference evidence="2" key="1">
    <citation type="submission" date="2017-10" db="EMBL/GenBank/DDBJ databases">
        <title>Rapid genome shrinkage in a self-fertile nematode reveals novel sperm competition proteins.</title>
        <authorList>
            <person name="Yin D."/>
            <person name="Schwarz E.M."/>
            <person name="Thomas C.G."/>
            <person name="Felde R.L."/>
            <person name="Korf I.F."/>
            <person name="Cutter A.D."/>
            <person name="Schartner C.M."/>
            <person name="Ralston E.J."/>
            <person name="Meyer B.J."/>
            <person name="Haag E.S."/>
        </authorList>
    </citation>
    <scope>NUCLEOTIDE SEQUENCE [LARGE SCALE GENOMIC DNA]</scope>
    <source>
        <strain evidence="2">JU1422</strain>
    </source>
</reference>
<dbReference type="SUPFAM" id="SSF54919">
    <property type="entry name" value="Nucleoside diphosphate kinase, NDK"/>
    <property type="match status" value="1"/>
</dbReference>
<comment type="caution">
    <text evidence="1">The sequence shown here is derived from an EMBL/GenBank/DDBJ whole genome shotgun (WGS) entry which is preliminary data.</text>
</comment>